<evidence type="ECO:0000313" key="2">
    <source>
        <dbReference type="EMBL" id="MBU6081077.1"/>
    </source>
</evidence>
<evidence type="ECO:0000313" key="3">
    <source>
        <dbReference type="Proteomes" id="UP000812672"/>
    </source>
</evidence>
<comment type="caution">
    <text evidence="2">The sequence shown here is derived from an EMBL/GenBank/DDBJ whole genome shotgun (WGS) entry which is preliminary data.</text>
</comment>
<protein>
    <submittedName>
        <fullName evidence="2">YlxQ family RNA-binding protein</fullName>
    </submittedName>
</protein>
<gene>
    <name evidence="2" type="ORF">KQ486_08590</name>
</gene>
<dbReference type="InterPro" id="IPR004038">
    <property type="entry name" value="Ribosomal_eL8/eL30/eS12/Gad45"/>
</dbReference>
<dbReference type="Pfam" id="PF01248">
    <property type="entry name" value="Ribosomal_L7Ae"/>
    <property type="match status" value="1"/>
</dbReference>
<sequence>MNMSNYLNLLGLANRARKLVHGEGTIVEGIRNKQVKLVLIAEDASDNTQKKLTDKCKSYQVPYVIIDNRQVLSKAIGKEGRVAVGVTDAGFSEKLSELLRE</sequence>
<reference evidence="2 3" key="1">
    <citation type="journal article" date="2011" name="Int. J. Syst. Evol. Microbiol.">
        <title>Allobacillus halotolerans gen. nov., sp. nov. isolated from shrimp paste.</title>
        <authorList>
            <person name="Sheu S.Y."/>
            <person name="Arun A.B."/>
            <person name="Jiang S.R."/>
            <person name="Young C.C."/>
            <person name="Chen W.M."/>
        </authorList>
    </citation>
    <scope>NUCLEOTIDE SEQUENCE [LARGE SCALE GENOMIC DNA]</scope>
    <source>
        <strain evidence="2 3">LMG 24826</strain>
    </source>
</reference>
<name>A0ABS6GPR0_9BACI</name>
<dbReference type="Proteomes" id="UP000812672">
    <property type="component" value="Unassembled WGS sequence"/>
</dbReference>
<feature type="domain" description="Ribosomal protein eL8/eL30/eS12/Gadd45" evidence="1">
    <location>
        <begin position="8"/>
        <end position="95"/>
    </location>
</feature>
<proteinExistence type="predicted"/>
<organism evidence="2 3">
    <name type="scientific">Allobacillus halotolerans</name>
    <dbReference type="NCBI Taxonomy" id="570278"/>
    <lineage>
        <taxon>Bacteria</taxon>
        <taxon>Bacillati</taxon>
        <taxon>Bacillota</taxon>
        <taxon>Bacilli</taxon>
        <taxon>Bacillales</taxon>
        <taxon>Bacillaceae</taxon>
        <taxon>Allobacillus</taxon>
    </lineage>
</organism>
<accession>A0ABS6GPR0</accession>
<evidence type="ECO:0000259" key="1">
    <source>
        <dbReference type="Pfam" id="PF01248"/>
    </source>
</evidence>
<dbReference type="NCBIfam" id="NF005825">
    <property type="entry name" value="PRK07714.1"/>
    <property type="match status" value="1"/>
</dbReference>
<keyword evidence="3" id="KW-1185">Reference proteome</keyword>
<dbReference type="EMBL" id="JAHLZF010000011">
    <property type="protein sequence ID" value="MBU6081077.1"/>
    <property type="molecule type" value="Genomic_DNA"/>
</dbReference>